<evidence type="ECO:0000313" key="2">
    <source>
        <dbReference type="Proteomes" id="UP000828390"/>
    </source>
</evidence>
<dbReference type="EMBL" id="JAIWYP010000002">
    <property type="protein sequence ID" value="KAH3862063.1"/>
    <property type="molecule type" value="Genomic_DNA"/>
</dbReference>
<protein>
    <recommendedName>
        <fullName evidence="3">NADPH:adrenodoxin oxidoreductase, mitochondrial</fullName>
    </recommendedName>
</protein>
<organism evidence="1 2">
    <name type="scientific">Dreissena polymorpha</name>
    <name type="common">Zebra mussel</name>
    <name type="synonym">Mytilus polymorpha</name>
    <dbReference type="NCBI Taxonomy" id="45954"/>
    <lineage>
        <taxon>Eukaryota</taxon>
        <taxon>Metazoa</taxon>
        <taxon>Spiralia</taxon>
        <taxon>Lophotrochozoa</taxon>
        <taxon>Mollusca</taxon>
        <taxon>Bivalvia</taxon>
        <taxon>Autobranchia</taxon>
        <taxon>Heteroconchia</taxon>
        <taxon>Euheterodonta</taxon>
        <taxon>Imparidentia</taxon>
        <taxon>Neoheterodontei</taxon>
        <taxon>Myida</taxon>
        <taxon>Dreissenoidea</taxon>
        <taxon>Dreissenidae</taxon>
        <taxon>Dreissena</taxon>
    </lineage>
</organism>
<proteinExistence type="predicted"/>
<dbReference type="SUPFAM" id="SSF51971">
    <property type="entry name" value="Nucleotide-binding domain"/>
    <property type="match status" value="1"/>
</dbReference>
<accession>A0A9D4RC65</accession>
<dbReference type="AlphaFoldDB" id="A0A9D4RC65"/>
<name>A0A9D4RC65_DREPO</name>
<evidence type="ECO:0000313" key="1">
    <source>
        <dbReference type="EMBL" id="KAH3862063.1"/>
    </source>
</evidence>
<reference evidence="1" key="2">
    <citation type="submission" date="2020-11" db="EMBL/GenBank/DDBJ databases">
        <authorList>
            <person name="McCartney M.A."/>
            <person name="Auch B."/>
            <person name="Kono T."/>
            <person name="Mallez S."/>
            <person name="Becker A."/>
            <person name="Gohl D.M."/>
            <person name="Silverstein K.A.T."/>
            <person name="Koren S."/>
            <person name="Bechman K.B."/>
            <person name="Herman A."/>
            <person name="Abrahante J.E."/>
            <person name="Garbe J."/>
        </authorList>
    </citation>
    <scope>NUCLEOTIDE SEQUENCE</scope>
    <source>
        <strain evidence="1">Duluth1</strain>
        <tissue evidence="1">Whole animal</tissue>
    </source>
</reference>
<keyword evidence="2" id="KW-1185">Reference proteome</keyword>
<sequence>MGLISVSGMLLIPCVGRCLLSRWVRVSRRRRLSTCTDSSAPHVCIVGSGPAGFYTAQQLLKVNMSPVLRKLGLMHVREVLSQIRLCSP</sequence>
<evidence type="ECO:0008006" key="3">
    <source>
        <dbReference type="Google" id="ProtNLM"/>
    </source>
</evidence>
<dbReference type="Proteomes" id="UP000828390">
    <property type="component" value="Unassembled WGS sequence"/>
</dbReference>
<gene>
    <name evidence="1" type="ORF">DPMN_025022</name>
</gene>
<comment type="caution">
    <text evidence="1">The sequence shown here is derived from an EMBL/GenBank/DDBJ whole genome shotgun (WGS) entry which is preliminary data.</text>
</comment>
<dbReference type="Gene3D" id="3.40.50.720">
    <property type="entry name" value="NAD(P)-binding Rossmann-like Domain"/>
    <property type="match status" value="1"/>
</dbReference>
<reference evidence="1" key="1">
    <citation type="journal article" date="2019" name="bioRxiv">
        <title>The Genome of the Zebra Mussel, Dreissena polymorpha: A Resource for Invasive Species Research.</title>
        <authorList>
            <person name="McCartney M.A."/>
            <person name="Auch B."/>
            <person name="Kono T."/>
            <person name="Mallez S."/>
            <person name="Zhang Y."/>
            <person name="Obille A."/>
            <person name="Becker A."/>
            <person name="Abrahante J.E."/>
            <person name="Garbe J."/>
            <person name="Badalamenti J.P."/>
            <person name="Herman A."/>
            <person name="Mangelson H."/>
            <person name="Liachko I."/>
            <person name="Sullivan S."/>
            <person name="Sone E.D."/>
            <person name="Koren S."/>
            <person name="Silverstein K.A.T."/>
            <person name="Beckman K.B."/>
            <person name="Gohl D.M."/>
        </authorList>
    </citation>
    <scope>NUCLEOTIDE SEQUENCE</scope>
    <source>
        <strain evidence="1">Duluth1</strain>
        <tissue evidence="1">Whole animal</tissue>
    </source>
</reference>